<dbReference type="Pfam" id="PF18938">
    <property type="entry name" value="aRib"/>
    <property type="match status" value="3"/>
</dbReference>
<dbReference type="Pfam" id="PF00746">
    <property type="entry name" value="Gram_pos_anchor"/>
    <property type="match status" value="1"/>
</dbReference>
<dbReference type="EMBL" id="JAAXPR010000025">
    <property type="protein sequence ID" value="NKZ21178.1"/>
    <property type="molecule type" value="Genomic_DNA"/>
</dbReference>
<dbReference type="InterPro" id="IPR019931">
    <property type="entry name" value="LPXTG_anchor"/>
</dbReference>
<feature type="non-terminal residue" evidence="7">
    <location>
        <position position="1"/>
    </location>
</feature>
<evidence type="ECO:0000313" key="8">
    <source>
        <dbReference type="Proteomes" id="UP000522720"/>
    </source>
</evidence>
<keyword evidence="4" id="KW-0572">Peptidoglycan-anchor</keyword>
<dbReference type="NCBIfam" id="TIGR01167">
    <property type="entry name" value="LPXTG_anchor"/>
    <property type="match status" value="1"/>
</dbReference>
<keyword evidence="2" id="KW-0964">Secreted</keyword>
<evidence type="ECO:0000313" key="7">
    <source>
        <dbReference type="EMBL" id="NKZ21178.1"/>
    </source>
</evidence>
<evidence type="ECO:0000259" key="6">
    <source>
        <dbReference type="PROSITE" id="PS50847"/>
    </source>
</evidence>
<evidence type="ECO:0000256" key="5">
    <source>
        <dbReference type="SAM" id="MobiDB-lite"/>
    </source>
</evidence>
<dbReference type="RefSeq" id="WP_168549910.1">
    <property type="nucleotide sequence ID" value="NZ_JAAXPR010000025.1"/>
</dbReference>
<feature type="compositionally biased region" description="Basic and acidic residues" evidence="5">
    <location>
        <begin position="76"/>
        <end position="104"/>
    </location>
</feature>
<name>A0A7X6N1E9_9STRE</name>
<feature type="compositionally biased region" description="Low complexity" evidence="5">
    <location>
        <begin position="236"/>
        <end position="245"/>
    </location>
</feature>
<sequence>AKTPVSDLNKLTEDEKAKVADAVKTSNPTFPNNTDVTVDDKGNVTITYPDQSTDTIPADQTVEKKAPITDGFTPKDPVKTVVSDKTKLTEEEKGKVSEAVKKANPDFPEGTTVEVGNDGTVTVTYPDKSKDTITSDKTVTQIPMADRITPKDPEKTPVVDKTNLTEEEKGKVSEAVKKANPDFPEGTTVEVGNDGTVTVTYPDKSKDTITSDKTVTPKPSQTMQPGNDKGNRKTVSPSGSSEQSSKQLPKTGDSSEVTSLVAGFGLLALIAVMTKRRRKED</sequence>
<feature type="compositionally biased region" description="Basic and acidic residues" evidence="5">
    <location>
        <begin position="148"/>
        <end position="180"/>
    </location>
</feature>
<feature type="region of interest" description="Disordered" evidence="5">
    <location>
        <begin position="25"/>
        <end position="131"/>
    </location>
</feature>
<feature type="compositionally biased region" description="Polar residues" evidence="5">
    <location>
        <begin position="211"/>
        <end position="225"/>
    </location>
</feature>
<dbReference type="Proteomes" id="UP000522720">
    <property type="component" value="Unassembled WGS sequence"/>
</dbReference>
<dbReference type="PROSITE" id="PS50847">
    <property type="entry name" value="GRAM_POS_ANCHORING"/>
    <property type="match status" value="1"/>
</dbReference>
<feature type="region of interest" description="Disordered" evidence="5">
    <location>
        <begin position="145"/>
        <end position="259"/>
    </location>
</feature>
<accession>A0A7X6N1E9</accession>
<evidence type="ECO:0000256" key="4">
    <source>
        <dbReference type="ARBA" id="ARBA00023088"/>
    </source>
</evidence>
<feature type="compositionally biased region" description="Polar residues" evidence="5">
    <location>
        <begin position="44"/>
        <end position="55"/>
    </location>
</feature>
<proteinExistence type="predicted"/>
<dbReference type="AlphaFoldDB" id="A0A7X6N1E9"/>
<evidence type="ECO:0000256" key="3">
    <source>
        <dbReference type="ARBA" id="ARBA00022729"/>
    </source>
</evidence>
<dbReference type="InterPro" id="IPR044024">
    <property type="entry name" value="aRib"/>
</dbReference>
<keyword evidence="3" id="KW-0732">Signal</keyword>
<dbReference type="Gene3D" id="3.10.20.890">
    <property type="match status" value="3"/>
</dbReference>
<keyword evidence="8" id="KW-1185">Reference proteome</keyword>
<reference evidence="7 8" key="1">
    <citation type="submission" date="2020-04" db="EMBL/GenBank/DDBJ databases">
        <title>MicrobeNet Type strains.</title>
        <authorList>
            <person name="Nicholson A.C."/>
        </authorList>
    </citation>
    <scope>NUCLEOTIDE SEQUENCE [LARGE SCALE GENOMIC DNA]</scope>
    <source>
        <strain evidence="7 8">CCUG 69612</strain>
    </source>
</reference>
<evidence type="ECO:0000256" key="1">
    <source>
        <dbReference type="ARBA" id="ARBA00022512"/>
    </source>
</evidence>
<feature type="domain" description="Gram-positive cocci surface proteins LPxTG" evidence="6">
    <location>
        <begin position="248"/>
        <end position="281"/>
    </location>
</feature>
<feature type="compositionally biased region" description="Polar residues" evidence="5">
    <location>
        <begin position="246"/>
        <end position="258"/>
    </location>
</feature>
<organism evidence="7 8">
    <name type="scientific">Streptococcus ovuberis</name>
    <dbReference type="NCBI Taxonomy" id="1936207"/>
    <lineage>
        <taxon>Bacteria</taxon>
        <taxon>Bacillati</taxon>
        <taxon>Bacillota</taxon>
        <taxon>Bacilli</taxon>
        <taxon>Lactobacillales</taxon>
        <taxon>Streptococcaceae</taxon>
        <taxon>Streptococcus</taxon>
    </lineage>
</organism>
<protein>
    <submittedName>
        <fullName evidence="7">LPXTG cell wall anchor domain-containing protein</fullName>
    </submittedName>
</protein>
<comment type="caution">
    <text evidence="7">The sequence shown here is derived from an EMBL/GenBank/DDBJ whole genome shotgun (WGS) entry which is preliminary data.</text>
</comment>
<feature type="compositionally biased region" description="Polar residues" evidence="5">
    <location>
        <begin position="25"/>
        <end position="36"/>
    </location>
</feature>
<evidence type="ECO:0000256" key="2">
    <source>
        <dbReference type="ARBA" id="ARBA00022525"/>
    </source>
</evidence>
<keyword evidence="1" id="KW-0134">Cell wall</keyword>
<gene>
    <name evidence="7" type="ORF">HF992_10120</name>
</gene>